<dbReference type="Proteomes" id="UP000887116">
    <property type="component" value="Unassembled WGS sequence"/>
</dbReference>
<evidence type="ECO:0000313" key="1">
    <source>
        <dbReference type="EMBL" id="GFR14893.1"/>
    </source>
</evidence>
<protein>
    <submittedName>
        <fullName evidence="1">Uncharacterized protein</fullName>
    </submittedName>
</protein>
<evidence type="ECO:0000313" key="2">
    <source>
        <dbReference type="Proteomes" id="UP000887116"/>
    </source>
</evidence>
<keyword evidence="2" id="KW-1185">Reference proteome</keyword>
<dbReference type="AlphaFoldDB" id="A0A8X6H0T5"/>
<dbReference type="EMBL" id="BMAO01027163">
    <property type="protein sequence ID" value="GFR14893.1"/>
    <property type="molecule type" value="Genomic_DNA"/>
</dbReference>
<accession>A0A8X6H0T5</accession>
<proteinExistence type="predicted"/>
<reference evidence="1" key="1">
    <citation type="submission" date="2020-07" db="EMBL/GenBank/DDBJ databases">
        <title>Multicomponent nature underlies the extraordinary mechanical properties of spider dragline silk.</title>
        <authorList>
            <person name="Kono N."/>
            <person name="Nakamura H."/>
            <person name="Mori M."/>
            <person name="Yoshida Y."/>
            <person name="Ohtoshi R."/>
            <person name="Malay A.D."/>
            <person name="Moran D.A.P."/>
            <person name="Tomita M."/>
            <person name="Numata K."/>
            <person name="Arakawa K."/>
        </authorList>
    </citation>
    <scope>NUCLEOTIDE SEQUENCE</scope>
</reference>
<name>A0A8X6H0T5_TRICU</name>
<sequence length="93" mass="11046">MVEGMRFQKSLPDPRLQNHFEPDDSRFLHYHNRSDHPILGRSITIVILDYPILGSLITETSRITTSNRDLSRLYHTNLHRYYFQVNYSNHCSV</sequence>
<gene>
    <name evidence="1" type="ORF">TNCT_540301</name>
</gene>
<comment type="caution">
    <text evidence="1">The sequence shown here is derived from an EMBL/GenBank/DDBJ whole genome shotgun (WGS) entry which is preliminary data.</text>
</comment>
<organism evidence="1 2">
    <name type="scientific">Trichonephila clavata</name>
    <name type="common">Joro spider</name>
    <name type="synonym">Nephila clavata</name>
    <dbReference type="NCBI Taxonomy" id="2740835"/>
    <lineage>
        <taxon>Eukaryota</taxon>
        <taxon>Metazoa</taxon>
        <taxon>Ecdysozoa</taxon>
        <taxon>Arthropoda</taxon>
        <taxon>Chelicerata</taxon>
        <taxon>Arachnida</taxon>
        <taxon>Araneae</taxon>
        <taxon>Araneomorphae</taxon>
        <taxon>Entelegynae</taxon>
        <taxon>Araneoidea</taxon>
        <taxon>Nephilidae</taxon>
        <taxon>Trichonephila</taxon>
    </lineage>
</organism>